<keyword evidence="6" id="KW-1185">Reference proteome</keyword>
<reference evidence="6" key="1">
    <citation type="submission" date="2017-01" db="EMBL/GenBank/DDBJ databases">
        <authorList>
            <person name="Varghese N."/>
            <person name="Submissions S."/>
        </authorList>
    </citation>
    <scope>NUCLEOTIDE SEQUENCE [LARGE SCALE GENOMIC DNA]</scope>
    <source>
        <strain evidence="6">DSM 19945</strain>
    </source>
</reference>
<gene>
    <name evidence="5" type="ORF">SAMN05421580_11417</name>
</gene>
<evidence type="ECO:0000256" key="3">
    <source>
        <dbReference type="ARBA" id="ARBA00022801"/>
    </source>
</evidence>
<dbReference type="NCBIfam" id="TIGR01484">
    <property type="entry name" value="HAD-SF-IIB"/>
    <property type="match status" value="1"/>
</dbReference>
<protein>
    <recommendedName>
        <fullName evidence="4">Trehalose 6-phosphate phosphatase</fullName>
        <ecNumber evidence="4">3.1.3.12</ecNumber>
    </recommendedName>
</protein>
<dbReference type="STRING" id="453582.SAMN05421580_11417"/>
<evidence type="ECO:0000313" key="6">
    <source>
        <dbReference type="Proteomes" id="UP000186221"/>
    </source>
</evidence>
<comment type="cofactor">
    <cofactor evidence="4">
        <name>Mg(2+)</name>
        <dbReference type="ChEBI" id="CHEBI:18420"/>
    </cofactor>
</comment>
<evidence type="ECO:0000256" key="1">
    <source>
        <dbReference type="ARBA" id="ARBA00005199"/>
    </source>
</evidence>
<keyword evidence="4" id="KW-0479">Metal-binding</keyword>
<dbReference type="EMBL" id="FTOG01000014">
    <property type="protein sequence ID" value="SIT19149.1"/>
    <property type="molecule type" value="Genomic_DNA"/>
</dbReference>
<dbReference type="PANTHER" id="PTHR43768">
    <property type="entry name" value="TREHALOSE 6-PHOSPHATE PHOSPHATASE"/>
    <property type="match status" value="1"/>
</dbReference>
<evidence type="ECO:0000256" key="4">
    <source>
        <dbReference type="RuleBase" id="RU361117"/>
    </source>
</evidence>
<dbReference type="InterPro" id="IPR036412">
    <property type="entry name" value="HAD-like_sf"/>
</dbReference>
<evidence type="ECO:0000256" key="2">
    <source>
        <dbReference type="ARBA" id="ARBA00008770"/>
    </source>
</evidence>
<name>A0A1N7Q8S3_9RHOB</name>
<comment type="pathway">
    <text evidence="1 4">Glycan biosynthesis; trehalose biosynthesis.</text>
</comment>
<organism evidence="5 6">
    <name type="scientific">Rhodobacter aestuarii</name>
    <dbReference type="NCBI Taxonomy" id="453582"/>
    <lineage>
        <taxon>Bacteria</taxon>
        <taxon>Pseudomonadati</taxon>
        <taxon>Pseudomonadota</taxon>
        <taxon>Alphaproteobacteria</taxon>
        <taxon>Rhodobacterales</taxon>
        <taxon>Rhodobacter group</taxon>
        <taxon>Rhodobacter</taxon>
    </lineage>
</organism>
<dbReference type="InterPro" id="IPR023214">
    <property type="entry name" value="HAD_sf"/>
</dbReference>
<dbReference type="PANTHER" id="PTHR43768:SF3">
    <property type="entry name" value="TREHALOSE 6-PHOSPHATE PHOSPHATASE"/>
    <property type="match status" value="1"/>
</dbReference>
<dbReference type="NCBIfam" id="TIGR00685">
    <property type="entry name" value="T6PP"/>
    <property type="match status" value="1"/>
</dbReference>
<comment type="catalytic activity">
    <reaction evidence="4">
        <text>alpha,alpha-trehalose 6-phosphate + H2O = alpha,alpha-trehalose + phosphate</text>
        <dbReference type="Rhea" id="RHEA:23420"/>
        <dbReference type="ChEBI" id="CHEBI:15377"/>
        <dbReference type="ChEBI" id="CHEBI:16551"/>
        <dbReference type="ChEBI" id="CHEBI:43474"/>
        <dbReference type="ChEBI" id="CHEBI:58429"/>
        <dbReference type="EC" id="3.1.3.12"/>
    </reaction>
</comment>
<dbReference type="SUPFAM" id="SSF56784">
    <property type="entry name" value="HAD-like"/>
    <property type="match status" value="1"/>
</dbReference>
<dbReference type="InterPro" id="IPR003337">
    <property type="entry name" value="Trehalose_PPase"/>
</dbReference>
<dbReference type="Proteomes" id="UP000186221">
    <property type="component" value="Unassembled WGS sequence"/>
</dbReference>
<dbReference type="AlphaFoldDB" id="A0A1N7Q8S3"/>
<dbReference type="GO" id="GO:0005992">
    <property type="term" value="P:trehalose biosynthetic process"/>
    <property type="evidence" value="ECO:0007669"/>
    <property type="project" value="UniProtKB-UniPathway"/>
</dbReference>
<proteinExistence type="inferred from homology"/>
<dbReference type="Pfam" id="PF02358">
    <property type="entry name" value="Trehalose_PPase"/>
    <property type="match status" value="1"/>
</dbReference>
<evidence type="ECO:0000313" key="5">
    <source>
        <dbReference type="EMBL" id="SIT19149.1"/>
    </source>
</evidence>
<dbReference type="GO" id="GO:0046872">
    <property type="term" value="F:metal ion binding"/>
    <property type="evidence" value="ECO:0007669"/>
    <property type="project" value="UniProtKB-KW"/>
</dbReference>
<comment type="function">
    <text evidence="4">Removes the phosphate from trehalose 6-phosphate to produce free trehalose.</text>
</comment>
<accession>A0A1N7Q8S3</accession>
<dbReference type="UniPathway" id="UPA00299"/>
<dbReference type="Gene3D" id="3.40.50.1000">
    <property type="entry name" value="HAD superfamily/HAD-like"/>
    <property type="match status" value="1"/>
</dbReference>
<dbReference type="GO" id="GO:0004805">
    <property type="term" value="F:trehalose-phosphatase activity"/>
    <property type="evidence" value="ECO:0007669"/>
    <property type="project" value="UniProtKB-EC"/>
</dbReference>
<sequence length="246" mass="26016">MSEPTGAEDAPPALNAAQDALFLDFDGCLVEIAPRPDAIIIPKELGKTLTRLSERLGGALAIVSGRSLPELETYLAGFDGPMVGSHGAESRGLGQEAVRPEGLADLQQAMEDFCAENGLLYEPKSLGGGLHYRAKPELQLLTERFAAELTTRFPGFEVQLAKMAVELRPGGVSKDRALEMLSHIAPFTGRRPVYAGDDVTDEPALAWAEAHGGFGVKVGDGATAASHRLAAPAQVRTWLAAALEDC</sequence>
<keyword evidence="4" id="KW-0460">Magnesium</keyword>
<keyword evidence="3 4" id="KW-0378">Hydrolase</keyword>
<dbReference type="Gene3D" id="3.30.70.1020">
    <property type="entry name" value="Trehalose-6-phosphate phosphatase related protein, domain 2"/>
    <property type="match status" value="1"/>
</dbReference>
<dbReference type="InterPro" id="IPR044651">
    <property type="entry name" value="OTSB-like"/>
</dbReference>
<dbReference type="RefSeq" id="WP_076486236.1">
    <property type="nucleotide sequence ID" value="NZ_FTOG01000014.1"/>
</dbReference>
<comment type="similarity">
    <text evidence="2 4">Belongs to the trehalose phosphatase family.</text>
</comment>
<dbReference type="InterPro" id="IPR006379">
    <property type="entry name" value="HAD-SF_hydro_IIB"/>
</dbReference>
<dbReference type="EC" id="3.1.3.12" evidence="4"/>